<feature type="compositionally biased region" description="Low complexity" evidence="1">
    <location>
        <begin position="9"/>
        <end position="22"/>
    </location>
</feature>
<feature type="region of interest" description="Disordered" evidence="1">
    <location>
        <begin position="1"/>
        <end position="22"/>
    </location>
</feature>
<reference evidence="3" key="1">
    <citation type="journal article" date="2019" name="Int. J. Syst. Evol. Microbiol.">
        <title>The Global Catalogue of Microorganisms (GCM) 10K type strain sequencing project: providing services to taxonomists for standard genome sequencing and annotation.</title>
        <authorList>
            <consortium name="The Broad Institute Genomics Platform"/>
            <consortium name="The Broad Institute Genome Sequencing Center for Infectious Disease"/>
            <person name="Wu L."/>
            <person name="Ma J."/>
        </authorList>
    </citation>
    <scope>NUCLEOTIDE SEQUENCE [LARGE SCALE GENOMIC DNA]</scope>
    <source>
        <strain evidence="3">JCM 7356</strain>
    </source>
</reference>
<comment type="caution">
    <text evidence="2">The sequence shown here is derived from an EMBL/GenBank/DDBJ whole genome shotgun (WGS) entry which is preliminary data.</text>
</comment>
<keyword evidence="3" id="KW-1185">Reference proteome</keyword>
<dbReference type="Proteomes" id="UP001500305">
    <property type="component" value="Unassembled WGS sequence"/>
</dbReference>
<gene>
    <name evidence="2" type="ORF">GCM10010430_78690</name>
</gene>
<dbReference type="EMBL" id="BAAATR010000081">
    <property type="protein sequence ID" value="GAA2280862.1"/>
    <property type="molecule type" value="Genomic_DNA"/>
</dbReference>
<evidence type="ECO:0000256" key="1">
    <source>
        <dbReference type="SAM" id="MobiDB-lite"/>
    </source>
</evidence>
<proteinExistence type="predicted"/>
<evidence type="ECO:0000313" key="2">
    <source>
        <dbReference type="EMBL" id="GAA2280862.1"/>
    </source>
</evidence>
<organism evidence="2 3">
    <name type="scientific">Kitasatospora cystarginea</name>
    <dbReference type="NCBI Taxonomy" id="58350"/>
    <lineage>
        <taxon>Bacteria</taxon>
        <taxon>Bacillati</taxon>
        <taxon>Actinomycetota</taxon>
        <taxon>Actinomycetes</taxon>
        <taxon>Kitasatosporales</taxon>
        <taxon>Streptomycetaceae</taxon>
        <taxon>Kitasatospora</taxon>
    </lineage>
</organism>
<accession>A0ABP5S071</accession>
<evidence type="ECO:0000313" key="3">
    <source>
        <dbReference type="Proteomes" id="UP001500305"/>
    </source>
</evidence>
<sequence>METAEDAAAESPGAATGATEAAIAGPADRVAAELARRMMARATADRLQVDFNMVLLLQCV</sequence>
<protein>
    <submittedName>
        <fullName evidence="2">Uncharacterized protein</fullName>
    </submittedName>
</protein>
<name>A0ABP5S071_9ACTN</name>